<organism evidence="2 3">
    <name type="scientific">Winogradskyella arenosi</name>
    <dbReference type="NCBI Taxonomy" id="533325"/>
    <lineage>
        <taxon>Bacteria</taxon>
        <taxon>Pseudomonadati</taxon>
        <taxon>Bacteroidota</taxon>
        <taxon>Flavobacteriia</taxon>
        <taxon>Flavobacteriales</taxon>
        <taxon>Flavobacteriaceae</taxon>
        <taxon>Winogradskyella</taxon>
    </lineage>
</organism>
<accession>A0A368ZDG0</accession>
<feature type="domain" description="NadR/Ttd14 AAA" evidence="1">
    <location>
        <begin position="5"/>
        <end position="169"/>
    </location>
</feature>
<evidence type="ECO:0000313" key="2">
    <source>
        <dbReference type="EMBL" id="RCW91287.1"/>
    </source>
</evidence>
<gene>
    <name evidence="2" type="ORF">DFQ08_103113</name>
</gene>
<keyword evidence="3" id="KW-1185">Reference proteome</keyword>
<protein>
    <submittedName>
        <fullName evidence="2">Putative ATPase</fullName>
    </submittedName>
</protein>
<dbReference type="Gene3D" id="3.40.50.300">
    <property type="entry name" value="P-loop containing nucleotide triphosphate hydrolases"/>
    <property type="match status" value="1"/>
</dbReference>
<dbReference type="Proteomes" id="UP000253436">
    <property type="component" value="Unassembled WGS sequence"/>
</dbReference>
<dbReference type="InterPro" id="IPR038727">
    <property type="entry name" value="NadR/Ttd14_AAA_dom"/>
</dbReference>
<dbReference type="EMBL" id="QPJO01000003">
    <property type="protein sequence ID" value="RCW91287.1"/>
    <property type="molecule type" value="Genomic_DNA"/>
</dbReference>
<sequence length="179" mass="20628">MNPKKIVIAGGPGTGKTTLINELKQRQYVCYDEISRQVTLQARKEGIEQLFLTEPLRFSEKLLEGRAQQFRDADKETDPLVFLDRGLPDVIAYMDYIGDRYPDHFVATCEAHKYNAIFVLAPWQDIFTSDSERYESFEEAIEIHNHLLQTYKRFGYQLIDVPFGSVDARVDFILGALNT</sequence>
<evidence type="ECO:0000259" key="1">
    <source>
        <dbReference type="Pfam" id="PF13521"/>
    </source>
</evidence>
<evidence type="ECO:0000313" key="3">
    <source>
        <dbReference type="Proteomes" id="UP000253436"/>
    </source>
</evidence>
<dbReference type="Pfam" id="PF13521">
    <property type="entry name" value="AAA_28"/>
    <property type="match status" value="1"/>
</dbReference>
<reference evidence="2 3" key="1">
    <citation type="submission" date="2018-07" db="EMBL/GenBank/DDBJ databases">
        <title>Genomic Encyclopedia of Type Strains, Phase III (KMG-III): the genomes of soil and plant-associated and newly described type strains.</title>
        <authorList>
            <person name="Whitman W."/>
        </authorList>
    </citation>
    <scope>NUCLEOTIDE SEQUENCE [LARGE SCALE GENOMIC DNA]</scope>
    <source>
        <strain evidence="2 3">CECT 7958</strain>
    </source>
</reference>
<proteinExistence type="predicted"/>
<dbReference type="RefSeq" id="WP_114309811.1">
    <property type="nucleotide sequence ID" value="NZ_QPJO01000003.1"/>
</dbReference>
<dbReference type="SUPFAM" id="SSF52540">
    <property type="entry name" value="P-loop containing nucleoside triphosphate hydrolases"/>
    <property type="match status" value="1"/>
</dbReference>
<comment type="caution">
    <text evidence="2">The sequence shown here is derived from an EMBL/GenBank/DDBJ whole genome shotgun (WGS) entry which is preliminary data.</text>
</comment>
<dbReference type="OrthoDB" id="5638848at2"/>
<name>A0A368ZDG0_9FLAO</name>
<dbReference type="AlphaFoldDB" id="A0A368ZDG0"/>
<dbReference type="InterPro" id="IPR027417">
    <property type="entry name" value="P-loop_NTPase"/>
</dbReference>